<accession>A0ABY8F003</accession>
<dbReference type="RefSeq" id="WP_173006113.1">
    <property type="nucleotide sequence ID" value="NZ_CP120863.1"/>
</dbReference>
<reference evidence="1 2" key="1">
    <citation type="submission" date="2023-03" db="EMBL/GenBank/DDBJ databases">
        <title>Roseibium porphyridii sp. nov. and Roseibium rhodosorbium sp. nov. isolated from marine algae, Porphyridium cruentum and Rhodosorus marinus, respectively.</title>
        <authorList>
            <person name="Lee M.W."/>
            <person name="Choi B.J."/>
            <person name="Lee J.K."/>
            <person name="Choi D.G."/>
            <person name="Baek J.H."/>
            <person name="Bayburt H."/>
            <person name="Kim J.M."/>
            <person name="Han D.M."/>
            <person name="Kim K.H."/>
            <person name="Jeon C.O."/>
        </authorList>
    </citation>
    <scope>NUCLEOTIDE SEQUENCE [LARGE SCALE GENOMIC DNA]</scope>
    <source>
        <strain evidence="1 2">KMA01</strain>
    </source>
</reference>
<sequence>MSEQISRPSTIASSGAKLVNQYKPVGIAAITAAAICKNAGTEKKKKK</sequence>
<dbReference type="Proteomes" id="UP001209803">
    <property type="component" value="Chromosome"/>
</dbReference>
<name>A0ABY8F003_9HYPH</name>
<proteinExistence type="predicted"/>
<gene>
    <name evidence="1" type="ORF">K1718_21790</name>
</gene>
<keyword evidence="2" id="KW-1185">Reference proteome</keyword>
<evidence type="ECO:0000313" key="2">
    <source>
        <dbReference type="Proteomes" id="UP001209803"/>
    </source>
</evidence>
<protein>
    <submittedName>
        <fullName evidence="1">Uncharacterized protein</fullName>
    </submittedName>
</protein>
<evidence type="ECO:0000313" key="1">
    <source>
        <dbReference type="EMBL" id="WFE88766.1"/>
    </source>
</evidence>
<organism evidence="1 2">
    <name type="scientific">Roseibium porphyridii</name>
    <dbReference type="NCBI Taxonomy" id="2866279"/>
    <lineage>
        <taxon>Bacteria</taxon>
        <taxon>Pseudomonadati</taxon>
        <taxon>Pseudomonadota</taxon>
        <taxon>Alphaproteobacteria</taxon>
        <taxon>Hyphomicrobiales</taxon>
        <taxon>Stappiaceae</taxon>
        <taxon>Roseibium</taxon>
    </lineage>
</organism>
<dbReference type="EMBL" id="CP120863">
    <property type="protein sequence ID" value="WFE88766.1"/>
    <property type="molecule type" value="Genomic_DNA"/>
</dbReference>